<sequence length="154" mass="16385">MPPADQQVRSRLVRVLAVLAALVTIPLWSPPDHVTTSDGVFMVAATAPPGVAVVRVASLVLVVVLAGLTLWRGRRVVALYALPALGLTWVWWRMEGGGSYTVAMFGSAGQDPPHAFTSPWFAVSVALSALVVLTWTLAAIGIAGRRRRPRAGRP</sequence>
<proteinExistence type="predicted"/>
<comment type="caution">
    <text evidence="2">The sequence shown here is derived from an EMBL/GenBank/DDBJ whole genome shotgun (WGS) entry which is preliminary data.</text>
</comment>
<gene>
    <name evidence="2" type="ORF">J2X26_003380</name>
</gene>
<dbReference type="RefSeq" id="WP_307493863.1">
    <property type="nucleotide sequence ID" value="NZ_JAUSVB010000005.1"/>
</dbReference>
<dbReference type="EMBL" id="JAUSVB010000005">
    <property type="protein sequence ID" value="MDQ0375050.1"/>
    <property type="molecule type" value="Genomic_DNA"/>
</dbReference>
<dbReference type="Proteomes" id="UP001239626">
    <property type="component" value="Unassembled WGS sequence"/>
</dbReference>
<protein>
    <recommendedName>
        <fullName evidence="4">Tryptophan-associated transmembrane protein</fullName>
    </recommendedName>
</protein>
<evidence type="ECO:0008006" key="4">
    <source>
        <dbReference type="Google" id="ProtNLM"/>
    </source>
</evidence>
<reference evidence="2 3" key="1">
    <citation type="submission" date="2023-07" db="EMBL/GenBank/DDBJ databases">
        <title>Sorghum-associated microbial communities from plants grown in Nebraska, USA.</title>
        <authorList>
            <person name="Schachtman D."/>
        </authorList>
    </citation>
    <scope>NUCLEOTIDE SEQUENCE [LARGE SCALE GENOMIC DNA]</scope>
    <source>
        <strain evidence="2 3">BE332</strain>
    </source>
</reference>
<feature type="transmembrane region" description="Helical" evidence="1">
    <location>
        <begin position="120"/>
        <end position="143"/>
    </location>
</feature>
<organism evidence="2 3">
    <name type="scientific">Cellulomonas humilata</name>
    <dbReference type="NCBI Taxonomy" id="144055"/>
    <lineage>
        <taxon>Bacteria</taxon>
        <taxon>Bacillati</taxon>
        <taxon>Actinomycetota</taxon>
        <taxon>Actinomycetes</taxon>
        <taxon>Micrococcales</taxon>
        <taxon>Cellulomonadaceae</taxon>
        <taxon>Cellulomonas</taxon>
    </lineage>
</organism>
<keyword evidence="1" id="KW-0472">Membrane</keyword>
<keyword evidence="3" id="KW-1185">Reference proteome</keyword>
<feature type="transmembrane region" description="Helical" evidence="1">
    <location>
        <begin position="77"/>
        <end position="94"/>
    </location>
</feature>
<name>A0ABU0EIE8_9CELL</name>
<accession>A0ABU0EIE8</accession>
<feature type="transmembrane region" description="Helical" evidence="1">
    <location>
        <begin position="49"/>
        <end position="70"/>
    </location>
</feature>
<keyword evidence="1" id="KW-1133">Transmembrane helix</keyword>
<feature type="transmembrane region" description="Helical" evidence="1">
    <location>
        <begin position="12"/>
        <end position="29"/>
    </location>
</feature>
<keyword evidence="1" id="KW-0812">Transmembrane</keyword>
<evidence type="ECO:0000313" key="3">
    <source>
        <dbReference type="Proteomes" id="UP001239626"/>
    </source>
</evidence>
<evidence type="ECO:0000313" key="2">
    <source>
        <dbReference type="EMBL" id="MDQ0375050.1"/>
    </source>
</evidence>
<evidence type="ECO:0000256" key="1">
    <source>
        <dbReference type="SAM" id="Phobius"/>
    </source>
</evidence>